<evidence type="ECO:0000256" key="5">
    <source>
        <dbReference type="ARBA" id="ARBA00022839"/>
    </source>
</evidence>
<name>A0A6V8PI63_9ACTN</name>
<dbReference type="Pfam" id="PF17768">
    <property type="entry name" value="RecJ_OB"/>
    <property type="match status" value="1"/>
</dbReference>
<keyword evidence="5 10" id="KW-0269">Exonuclease</keyword>
<dbReference type="Gene3D" id="3.90.1640.30">
    <property type="match status" value="1"/>
</dbReference>
<evidence type="ECO:0000256" key="3">
    <source>
        <dbReference type="ARBA" id="ARBA00022722"/>
    </source>
</evidence>
<gene>
    <name evidence="10" type="ORF">HKBW3S42_00106</name>
</gene>
<comment type="caution">
    <text evidence="10">The sequence shown here is derived from an EMBL/GenBank/DDBJ whole genome shotgun (WGS) entry which is preliminary data.</text>
</comment>
<dbReference type="InterPro" id="IPR003156">
    <property type="entry name" value="DHHA1_dom"/>
</dbReference>
<proteinExistence type="inferred from homology"/>
<dbReference type="PANTHER" id="PTHR30255:SF2">
    <property type="entry name" value="SINGLE-STRANDED-DNA-SPECIFIC EXONUCLEASE RECJ"/>
    <property type="match status" value="1"/>
</dbReference>
<keyword evidence="4" id="KW-0378">Hydrolase</keyword>
<feature type="coiled-coil region" evidence="6">
    <location>
        <begin position="317"/>
        <end position="344"/>
    </location>
</feature>
<dbReference type="InterPro" id="IPR004610">
    <property type="entry name" value="RecJ"/>
</dbReference>
<evidence type="ECO:0000256" key="4">
    <source>
        <dbReference type="ARBA" id="ARBA00022801"/>
    </source>
</evidence>
<dbReference type="InterPro" id="IPR051673">
    <property type="entry name" value="SSDNA_exonuclease_RecJ"/>
</dbReference>
<evidence type="ECO:0000313" key="10">
    <source>
        <dbReference type="EMBL" id="GFP31800.1"/>
    </source>
</evidence>
<keyword evidence="3" id="KW-0540">Nuclease</keyword>
<dbReference type="InterPro" id="IPR038763">
    <property type="entry name" value="DHH_sf"/>
</dbReference>
<dbReference type="InterPro" id="IPR001667">
    <property type="entry name" value="DDH_dom"/>
</dbReference>
<accession>A0A6V8PI63</accession>
<dbReference type="NCBIfam" id="TIGR00644">
    <property type="entry name" value="recJ"/>
    <property type="match status" value="1"/>
</dbReference>
<feature type="domain" description="DDH" evidence="7">
    <location>
        <begin position="80"/>
        <end position="236"/>
    </location>
</feature>
<dbReference type="SUPFAM" id="SSF64182">
    <property type="entry name" value="DHH phosphoesterases"/>
    <property type="match status" value="1"/>
</dbReference>
<feature type="domain" description="RecJ OB" evidence="9">
    <location>
        <begin position="463"/>
        <end position="565"/>
    </location>
</feature>
<dbReference type="GO" id="GO:0003676">
    <property type="term" value="F:nucleic acid binding"/>
    <property type="evidence" value="ECO:0007669"/>
    <property type="project" value="InterPro"/>
</dbReference>
<sequence length="594" mass="66328">MTRYNWIVEEVDPSLKRQIEERFHTTPAISEIILKRNLADNQALRNFISCPISELHDPFLLPAVAQAVERVLEAVQNKKKIVVYGDYDVDGITSTSLLVEFLRKLDAQVGYYVPNRFDEGYGLNEEAAVKLAGKGYSLLIAVDCGTNSSSVLARAREYGLEVVVCDHHNPLVSPETGAIIVNPKLPGSRYPYPELAGVGVVFKLISALLSALKDSQRSRFPSNFLTQTLDLVALGTICDVAPLTGENRILVKRGLSLLARSRRPGLVALKKVAGLEGKKIGTYEVGFLLGPRLNAGGRMRSALKCVQLLLEQNLERALKISQRLDEENRKRQKIQEEIALEIDQILETDASWEKECGLVLFSADWHEGVLGIVASRVAKMQRKPTVLLTQAGDMCKGSARSIESFDLFQALSGCQHLLDGFGGHRLAAGLRMRPENFLIFREKFVSLANQVLLEEDRVAKLHVDSPLIASDMKRELFKFLKYLEPYGEGNQEPIFLFRGALLTEIRPTSDLKHLKLRVKVDSLTFQAVMFNAPSEVLQEIEVGSQIDLVFCFRESDFDTHGGYEIVVLDLRNVSGEKPHRIAEHIHDDLPAHSH</sequence>
<feature type="domain" description="DHHA1" evidence="8">
    <location>
        <begin position="358"/>
        <end position="442"/>
    </location>
</feature>
<dbReference type="InterPro" id="IPR041122">
    <property type="entry name" value="RecJ_OB"/>
</dbReference>
<reference evidence="10 11" key="1">
    <citation type="journal article" date="2020" name="Front. Microbiol.">
        <title>Single-cell genomics of novel Actinobacteria with the Wood-Ljungdahl pathway discovered in a serpentinizing system.</title>
        <authorList>
            <person name="Merino N."/>
            <person name="Kawai M."/>
            <person name="Boyd E.S."/>
            <person name="Colman D.R."/>
            <person name="McGlynn S.E."/>
            <person name="Nealson K.H."/>
            <person name="Kurokawa K."/>
            <person name="Hongoh Y."/>
        </authorList>
    </citation>
    <scope>NUCLEOTIDE SEQUENCE [LARGE SCALE GENOMIC DNA]</scope>
    <source>
        <strain evidence="10 11">S42</strain>
    </source>
</reference>
<dbReference type="Proteomes" id="UP000568877">
    <property type="component" value="Unassembled WGS sequence"/>
</dbReference>
<evidence type="ECO:0000256" key="1">
    <source>
        <dbReference type="ARBA" id="ARBA00005915"/>
    </source>
</evidence>
<evidence type="ECO:0000259" key="7">
    <source>
        <dbReference type="Pfam" id="PF01368"/>
    </source>
</evidence>
<dbReference type="GO" id="GO:0006310">
    <property type="term" value="P:DNA recombination"/>
    <property type="evidence" value="ECO:0007669"/>
    <property type="project" value="InterPro"/>
</dbReference>
<evidence type="ECO:0000259" key="8">
    <source>
        <dbReference type="Pfam" id="PF02272"/>
    </source>
</evidence>
<evidence type="ECO:0000256" key="6">
    <source>
        <dbReference type="SAM" id="Coils"/>
    </source>
</evidence>
<keyword evidence="6" id="KW-0175">Coiled coil</keyword>
<dbReference type="Pfam" id="PF01368">
    <property type="entry name" value="DHH"/>
    <property type="match status" value="1"/>
</dbReference>
<organism evidence="10 11">
    <name type="scientific">Candidatus Hakubella thermalkaliphila</name>
    <dbReference type="NCBI Taxonomy" id="2754717"/>
    <lineage>
        <taxon>Bacteria</taxon>
        <taxon>Bacillati</taxon>
        <taxon>Actinomycetota</taxon>
        <taxon>Actinomycetota incertae sedis</taxon>
        <taxon>Candidatus Hakubellales</taxon>
        <taxon>Candidatus Hakubellaceae</taxon>
        <taxon>Candidatus Hakubella</taxon>
    </lineage>
</organism>
<protein>
    <recommendedName>
        <fullName evidence="2">Single-stranded-DNA-specific exonuclease RecJ</fullName>
    </recommendedName>
</protein>
<dbReference type="PANTHER" id="PTHR30255">
    <property type="entry name" value="SINGLE-STRANDED-DNA-SPECIFIC EXONUCLEASE RECJ"/>
    <property type="match status" value="1"/>
</dbReference>
<evidence type="ECO:0000256" key="2">
    <source>
        <dbReference type="ARBA" id="ARBA00019841"/>
    </source>
</evidence>
<comment type="similarity">
    <text evidence="1">Belongs to the RecJ family.</text>
</comment>
<dbReference type="GO" id="GO:0008409">
    <property type="term" value="F:5'-3' exonuclease activity"/>
    <property type="evidence" value="ECO:0007669"/>
    <property type="project" value="InterPro"/>
</dbReference>
<dbReference type="AlphaFoldDB" id="A0A6V8PI63"/>
<dbReference type="Pfam" id="PF02272">
    <property type="entry name" value="DHHA1"/>
    <property type="match status" value="1"/>
</dbReference>
<dbReference type="GO" id="GO:0006281">
    <property type="term" value="P:DNA repair"/>
    <property type="evidence" value="ECO:0007669"/>
    <property type="project" value="InterPro"/>
</dbReference>
<evidence type="ECO:0000313" key="11">
    <source>
        <dbReference type="Proteomes" id="UP000568877"/>
    </source>
</evidence>
<evidence type="ECO:0000259" key="9">
    <source>
        <dbReference type="Pfam" id="PF17768"/>
    </source>
</evidence>
<dbReference type="EMBL" id="BLSA01000007">
    <property type="protein sequence ID" value="GFP31800.1"/>
    <property type="molecule type" value="Genomic_DNA"/>
</dbReference>
<dbReference type="Gene3D" id="3.10.310.30">
    <property type="match status" value="1"/>
</dbReference>